<protein>
    <recommendedName>
        <fullName evidence="4">DUF2188 domain-containing protein</fullName>
    </recommendedName>
</protein>
<evidence type="ECO:0000313" key="2">
    <source>
        <dbReference type="EMBL" id="MBV7669665.1"/>
    </source>
</evidence>
<evidence type="ECO:0000313" key="3">
    <source>
        <dbReference type="Proteomes" id="UP000735541"/>
    </source>
</evidence>
<evidence type="ECO:0000256" key="1">
    <source>
        <dbReference type="SAM" id="MobiDB-lite"/>
    </source>
</evidence>
<name>A0ABS6TN14_STRHA</name>
<accession>A0ABS6TN14</accession>
<gene>
    <name evidence="2" type="ORF">STHAL_09225</name>
</gene>
<reference evidence="2 3" key="1">
    <citation type="submission" date="2021-07" db="EMBL/GenBank/DDBJ databases">
        <title>Sequencing Streptomyces halstedii LGO-A4 genome an citrus endophytic actinomycete.</title>
        <authorList>
            <person name="Samborskyy M."/>
            <person name="Scott N."/>
            <person name="Deglau R."/>
            <person name="Dickens S."/>
            <person name="Oliveira L.G."/>
        </authorList>
    </citation>
    <scope>NUCLEOTIDE SEQUENCE [LARGE SCALE GENOMIC DNA]</scope>
    <source>
        <strain evidence="2 3">LGO-A4</strain>
    </source>
</reference>
<dbReference type="EMBL" id="JAHUVW010000001">
    <property type="protein sequence ID" value="MBV7669665.1"/>
    <property type="molecule type" value="Genomic_DNA"/>
</dbReference>
<organism evidence="2 3">
    <name type="scientific">Streptomyces halstedii</name>
    <dbReference type="NCBI Taxonomy" id="1944"/>
    <lineage>
        <taxon>Bacteria</taxon>
        <taxon>Bacillati</taxon>
        <taxon>Actinomycetota</taxon>
        <taxon>Actinomycetes</taxon>
        <taxon>Kitasatosporales</taxon>
        <taxon>Streptomycetaceae</taxon>
        <taxon>Streptomyces</taxon>
    </lineage>
</organism>
<comment type="caution">
    <text evidence="2">The sequence shown here is derived from an EMBL/GenBank/DDBJ whole genome shotgun (WGS) entry which is preliminary data.</text>
</comment>
<dbReference type="RefSeq" id="WP_228868069.1">
    <property type="nucleotide sequence ID" value="NZ_JAHUVW010000001.1"/>
</dbReference>
<sequence>MSPNDYVEKMRSGEWDWRRTGTALKVMEVDGQLVSYDNRRLDAAREVGRPVIIERVDPNAVHPDSTTGRTWAQQSPKAHEFRAEQ</sequence>
<dbReference type="Proteomes" id="UP000735541">
    <property type="component" value="Unassembled WGS sequence"/>
</dbReference>
<feature type="compositionally biased region" description="Polar residues" evidence="1">
    <location>
        <begin position="64"/>
        <end position="76"/>
    </location>
</feature>
<proteinExistence type="predicted"/>
<keyword evidence="3" id="KW-1185">Reference proteome</keyword>
<feature type="region of interest" description="Disordered" evidence="1">
    <location>
        <begin position="59"/>
        <end position="85"/>
    </location>
</feature>
<evidence type="ECO:0008006" key="4">
    <source>
        <dbReference type="Google" id="ProtNLM"/>
    </source>
</evidence>